<dbReference type="SUPFAM" id="SSF47616">
    <property type="entry name" value="GST C-terminal domain-like"/>
    <property type="match status" value="1"/>
</dbReference>
<dbReference type="PROSITE" id="PS50405">
    <property type="entry name" value="GST_CTER"/>
    <property type="match status" value="1"/>
</dbReference>
<name>A0A103Q9W7_CYNCS</name>
<evidence type="ECO:0000256" key="2">
    <source>
        <dbReference type="ARBA" id="ARBA00012452"/>
    </source>
</evidence>
<dbReference type="GO" id="GO:0043295">
    <property type="term" value="F:glutathione binding"/>
    <property type="evidence" value="ECO:0007669"/>
    <property type="project" value="TreeGrafter"/>
</dbReference>
<gene>
    <name evidence="7" type="ORF">Ccrd_026410</name>
</gene>
<dbReference type="Gene3D" id="3.40.30.10">
    <property type="entry name" value="Glutaredoxin"/>
    <property type="match status" value="1"/>
</dbReference>
<evidence type="ECO:0000313" key="8">
    <source>
        <dbReference type="Proteomes" id="UP000243975"/>
    </source>
</evidence>
<dbReference type="Proteomes" id="UP000243975">
    <property type="component" value="Unassembled WGS sequence"/>
</dbReference>
<protein>
    <recommendedName>
        <fullName evidence="2">glutathione transferase</fullName>
        <ecNumber evidence="2">2.5.1.18</ecNumber>
    </recommendedName>
</protein>
<comment type="similarity">
    <text evidence="1">Belongs to the GST superfamily. Phi family.</text>
</comment>
<dbReference type="GO" id="GO:0009407">
    <property type="term" value="P:toxin catabolic process"/>
    <property type="evidence" value="ECO:0007669"/>
    <property type="project" value="UniProtKB-ARBA"/>
</dbReference>
<dbReference type="FunFam" id="1.20.1050.10:FF:000004">
    <property type="entry name" value="Glutathione S-transferase F2"/>
    <property type="match status" value="1"/>
</dbReference>
<sequence length="352" mass="41453">MTHLARFLKRVWFVKRFIRDLPISTYERFSLCSKTHKKMVVKVYGSIRAACPQRVLACLLEFGVDFELINVDLDSNEHKQPEFLQKQKALVDQWLEVEAHHFNDMVYTIVLQKLVIPKMGGKPDLALVQNCEKKLEKVFDIYEQQLSKNRYLAGDCFTLADLSHLPGIRYLINEAELGHMVKEKKNDFNKEFNEVNEQLVNEKKQGQMLDEYIKKLWRFDGMARLSSTSHKMIQMKRIQNERERVVTLSKRRTTYSRLPISYPCYVVYWLQSFTFPSAENLSFGSLNVQSIVNKIFNSNQVDRLLDDFITRSVNSNHESKLQEFNKEFNEVNEQLANEKKQGQMLDEYIKKG</sequence>
<organism evidence="7 8">
    <name type="scientific">Cynara cardunculus var. scolymus</name>
    <name type="common">Globe artichoke</name>
    <name type="synonym">Cynara scolymus</name>
    <dbReference type="NCBI Taxonomy" id="59895"/>
    <lineage>
        <taxon>Eukaryota</taxon>
        <taxon>Viridiplantae</taxon>
        <taxon>Streptophyta</taxon>
        <taxon>Embryophyta</taxon>
        <taxon>Tracheophyta</taxon>
        <taxon>Spermatophyta</taxon>
        <taxon>Magnoliopsida</taxon>
        <taxon>eudicotyledons</taxon>
        <taxon>Gunneridae</taxon>
        <taxon>Pentapetalae</taxon>
        <taxon>asterids</taxon>
        <taxon>campanulids</taxon>
        <taxon>Asterales</taxon>
        <taxon>Asteraceae</taxon>
        <taxon>Carduoideae</taxon>
        <taxon>Cardueae</taxon>
        <taxon>Carduinae</taxon>
        <taxon>Cynara</taxon>
    </lineage>
</organism>
<dbReference type="SUPFAM" id="SSF52833">
    <property type="entry name" value="Thioredoxin-like"/>
    <property type="match status" value="1"/>
</dbReference>
<dbReference type="InterPro" id="IPR004045">
    <property type="entry name" value="Glutathione_S-Trfase_N"/>
</dbReference>
<keyword evidence="8" id="KW-1185">Reference proteome</keyword>
<dbReference type="EMBL" id="LEKV01008137">
    <property type="protein sequence ID" value="KVG45582.1"/>
    <property type="molecule type" value="Genomic_DNA"/>
</dbReference>
<dbReference type="PANTHER" id="PTHR43900">
    <property type="entry name" value="GLUTATHIONE S-TRANSFERASE RHO"/>
    <property type="match status" value="1"/>
</dbReference>
<proteinExistence type="inferred from homology"/>
<keyword evidence="3" id="KW-0808">Transferase</keyword>
<dbReference type="GO" id="GO:0004364">
    <property type="term" value="F:glutathione transferase activity"/>
    <property type="evidence" value="ECO:0007669"/>
    <property type="project" value="UniProtKB-EC"/>
</dbReference>
<dbReference type="EC" id="2.5.1.18" evidence="2"/>
<dbReference type="InterPro" id="IPR004046">
    <property type="entry name" value="GST_C"/>
</dbReference>
<dbReference type="STRING" id="59895.A0A103Q9W7"/>
<dbReference type="Gene3D" id="1.20.1050.10">
    <property type="match status" value="1"/>
</dbReference>
<dbReference type="InterPro" id="IPR036249">
    <property type="entry name" value="Thioredoxin-like_sf"/>
</dbReference>
<dbReference type="Gramene" id="KVG45582">
    <property type="protein sequence ID" value="KVG45582"/>
    <property type="gene ID" value="Ccrd_026410"/>
</dbReference>
<evidence type="ECO:0000259" key="6">
    <source>
        <dbReference type="PROSITE" id="PS50405"/>
    </source>
</evidence>
<dbReference type="PANTHER" id="PTHR43900:SF54">
    <property type="entry name" value="GLUTATHIONE S-TRANSFERASE F12"/>
    <property type="match status" value="1"/>
</dbReference>
<dbReference type="GO" id="GO:0006749">
    <property type="term" value="P:glutathione metabolic process"/>
    <property type="evidence" value="ECO:0007669"/>
    <property type="project" value="TreeGrafter"/>
</dbReference>
<evidence type="ECO:0000256" key="4">
    <source>
        <dbReference type="ARBA" id="ARBA00047960"/>
    </source>
</evidence>
<evidence type="ECO:0000256" key="5">
    <source>
        <dbReference type="SAM" id="Coils"/>
    </source>
</evidence>
<comment type="catalytic activity">
    <reaction evidence="4">
        <text>RX + glutathione = an S-substituted glutathione + a halide anion + H(+)</text>
        <dbReference type="Rhea" id="RHEA:16437"/>
        <dbReference type="ChEBI" id="CHEBI:15378"/>
        <dbReference type="ChEBI" id="CHEBI:16042"/>
        <dbReference type="ChEBI" id="CHEBI:17792"/>
        <dbReference type="ChEBI" id="CHEBI:57925"/>
        <dbReference type="ChEBI" id="CHEBI:90779"/>
        <dbReference type="EC" id="2.5.1.18"/>
    </reaction>
</comment>
<keyword evidence="5" id="KW-0175">Coiled coil</keyword>
<evidence type="ECO:0000256" key="1">
    <source>
        <dbReference type="ARBA" id="ARBA00010128"/>
    </source>
</evidence>
<dbReference type="AlphaFoldDB" id="A0A103Q9W7"/>
<evidence type="ECO:0000313" key="7">
    <source>
        <dbReference type="EMBL" id="KVG45582.1"/>
    </source>
</evidence>
<dbReference type="InterPro" id="IPR010987">
    <property type="entry name" value="Glutathione-S-Trfase_C-like"/>
</dbReference>
<feature type="coiled-coil region" evidence="5">
    <location>
        <begin position="314"/>
        <end position="341"/>
    </location>
</feature>
<dbReference type="Pfam" id="PF00043">
    <property type="entry name" value="GST_C"/>
    <property type="match status" value="1"/>
</dbReference>
<comment type="caution">
    <text evidence="7">The sequence shown here is derived from an EMBL/GenBank/DDBJ whole genome shotgun (WGS) entry which is preliminary data.</text>
</comment>
<feature type="domain" description="GST C-terminal" evidence="6">
    <location>
        <begin position="84"/>
        <end position="216"/>
    </location>
</feature>
<evidence type="ECO:0000256" key="3">
    <source>
        <dbReference type="ARBA" id="ARBA00022679"/>
    </source>
</evidence>
<dbReference type="Pfam" id="PF02798">
    <property type="entry name" value="GST_N"/>
    <property type="match status" value="1"/>
</dbReference>
<dbReference type="InterPro" id="IPR036282">
    <property type="entry name" value="Glutathione-S-Trfase_C_sf"/>
</dbReference>
<accession>A0A103Q9W7</accession>
<dbReference type="GO" id="GO:0005737">
    <property type="term" value="C:cytoplasm"/>
    <property type="evidence" value="ECO:0007669"/>
    <property type="project" value="TreeGrafter"/>
</dbReference>
<reference evidence="7 8" key="1">
    <citation type="journal article" date="2016" name="Sci. Rep.">
        <title>The genome sequence of the outbreeding globe artichoke constructed de novo incorporating a phase-aware low-pass sequencing strategy of F1 progeny.</title>
        <authorList>
            <person name="Scaglione D."/>
            <person name="Reyes-Chin-Wo S."/>
            <person name="Acquadro A."/>
            <person name="Froenicke L."/>
            <person name="Portis E."/>
            <person name="Beitel C."/>
            <person name="Tirone M."/>
            <person name="Mauro R."/>
            <person name="Lo Monaco A."/>
            <person name="Mauromicale G."/>
            <person name="Faccioli P."/>
            <person name="Cattivelli L."/>
            <person name="Rieseberg L."/>
            <person name="Michelmore R."/>
            <person name="Lanteri S."/>
        </authorList>
    </citation>
    <scope>NUCLEOTIDE SEQUENCE [LARGE SCALE GENOMIC DNA]</scope>
    <source>
        <strain evidence="7">2C</strain>
    </source>
</reference>